<dbReference type="Proteomes" id="UP001165083">
    <property type="component" value="Unassembled WGS sequence"/>
</dbReference>
<organism evidence="3 4">
    <name type="scientific">Phytophthora lilii</name>
    <dbReference type="NCBI Taxonomy" id="2077276"/>
    <lineage>
        <taxon>Eukaryota</taxon>
        <taxon>Sar</taxon>
        <taxon>Stramenopiles</taxon>
        <taxon>Oomycota</taxon>
        <taxon>Peronosporomycetes</taxon>
        <taxon>Peronosporales</taxon>
        <taxon>Peronosporaceae</taxon>
        <taxon>Phytophthora</taxon>
    </lineage>
</organism>
<dbReference type="EMBL" id="BSXW01012604">
    <property type="protein sequence ID" value="GMF66337.1"/>
    <property type="molecule type" value="Genomic_DNA"/>
</dbReference>
<keyword evidence="1" id="KW-0175">Coiled coil</keyword>
<evidence type="ECO:0000313" key="4">
    <source>
        <dbReference type="Proteomes" id="UP001165083"/>
    </source>
</evidence>
<accession>A0A9W6YL24</accession>
<name>A0A9W6YL24_9STRA</name>
<feature type="region of interest" description="Disordered" evidence="2">
    <location>
        <begin position="90"/>
        <end position="136"/>
    </location>
</feature>
<feature type="coiled-coil region" evidence="1">
    <location>
        <begin position="12"/>
        <end position="39"/>
    </location>
</feature>
<sequence>MFPNFTSLAQREQKRQELLERTQRRVRQAKAKREMYEGASWATDIANGITTVAKKATTTTQTDASVGTDVVKENLDDIIDQAIAQSELKKSLNDENSVEIPEVSTPSVGSQAPTDNHVDEETEPTMVNDQSDQSDQDDAMYKTALTKYFELYPVLIRMKLHPLDSNDRQLTQYYIGKNANIYIRNTNRAVNNLKRVDWIETYLSIQEVIIHDSRFLTYIASRKKDSTVFKDFDKPLKVWEQLIGTKRKLSDPMENDQSKQPRLDDVHTVDAETSTHVDSIEAKARLKWALFTNAKALEDAELNKKVAPVFNNRKKKLSKDYIWINGDSISVFKNKTNTPSEVLTKKVDWIYTYKEFVKLVKDREDIILFMNGYDEKSGKDFIQGEGEARHGIKSGKDEDDEKTLNPSEVVAKQILKDYYKKLEKSKIDIAFKLKPFVNSDDGKKYHDTYYFGQPKGRSILNIMYQDIDEEKKLEKQPFVKLMKSIRWMDTFTTLLDGFEELDKYLNENPNLMLRKNLDDNLQIMNDVLLTNTKSTEDTTRIKTSKSDDQYEEKPLQTLHDASEQAFKKYAEAQNRYEKAKNTVKQQHSKAARSALKAAAYAVKATKAVFEIRKKNYNDAVDTNLLASAKAKVDRANTRSLFNQLPQGSGIKGRGLRGAGVAPLEGVVRRGRTYNLNEIQGLATPSAYTYKQLGSKYIRIPDLDAKTLVIVQPNRRKCGPKCQISDSLQTMIRSLVYKNHIDQAAYDKLSIDDKKLFKEILAITHLQYNFHDKLTDPPETLRAEYDKLKGEMELGNDNPSIIKQLKSLTVDMYSNRLIGDKEFKEIITRLL</sequence>
<proteinExistence type="predicted"/>
<feature type="compositionally biased region" description="Polar residues" evidence="2">
    <location>
        <begin position="104"/>
        <end position="114"/>
    </location>
</feature>
<evidence type="ECO:0000256" key="2">
    <source>
        <dbReference type="SAM" id="MobiDB-lite"/>
    </source>
</evidence>
<reference evidence="3" key="1">
    <citation type="submission" date="2023-04" db="EMBL/GenBank/DDBJ databases">
        <title>Phytophthora lilii NBRC 32176.</title>
        <authorList>
            <person name="Ichikawa N."/>
            <person name="Sato H."/>
            <person name="Tonouchi N."/>
        </authorList>
    </citation>
    <scope>NUCLEOTIDE SEQUENCE</scope>
    <source>
        <strain evidence="3">NBRC 32176</strain>
    </source>
</reference>
<feature type="coiled-coil region" evidence="1">
    <location>
        <begin position="562"/>
        <end position="589"/>
    </location>
</feature>
<protein>
    <submittedName>
        <fullName evidence="3">Unnamed protein product</fullName>
    </submittedName>
</protein>
<gene>
    <name evidence="3" type="ORF">Plil01_001880600</name>
</gene>
<evidence type="ECO:0000313" key="3">
    <source>
        <dbReference type="EMBL" id="GMF66337.1"/>
    </source>
</evidence>
<keyword evidence="4" id="KW-1185">Reference proteome</keyword>
<dbReference type="AlphaFoldDB" id="A0A9W6YL24"/>
<comment type="caution">
    <text evidence="3">The sequence shown here is derived from an EMBL/GenBank/DDBJ whole genome shotgun (WGS) entry which is preliminary data.</text>
</comment>
<evidence type="ECO:0000256" key="1">
    <source>
        <dbReference type="SAM" id="Coils"/>
    </source>
</evidence>